<accession>A0A8S9XGW3</accession>
<gene>
    <name evidence="2" type="ORF">GE061_016649</name>
</gene>
<evidence type="ECO:0000256" key="1">
    <source>
        <dbReference type="SAM" id="MobiDB-lite"/>
    </source>
</evidence>
<sequence length="99" mass="10822">MLIGEILSETRGAGTRSKAGGKSNVDGRSARGTATGEVGGEHLRVPARAQFSATLRLVHFDRLDYVAFGLCFPFSQWIWITPPPPPTSYLDYVLITRSK</sequence>
<dbReference type="EMBL" id="WIXP02000007">
    <property type="protein sequence ID" value="KAF6208197.1"/>
    <property type="molecule type" value="Genomic_DNA"/>
</dbReference>
<evidence type="ECO:0000313" key="2">
    <source>
        <dbReference type="EMBL" id="KAF6208197.1"/>
    </source>
</evidence>
<proteinExistence type="predicted"/>
<reference evidence="2" key="1">
    <citation type="journal article" date="2021" name="Mol. Ecol. Resour.">
        <title>Apolygus lucorum genome provides insights into omnivorousness and mesophyll feeding.</title>
        <authorList>
            <person name="Liu Y."/>
            <person name="Liu H."/>
            <person name="Wang H."/>
            <person name="Huang T."/>
            <person name="Liu B."/>
            <person name="Yang B."/>
            <person name="Yin L."/>
            <person name="Li B."/>
            <person name="Zhang Y."/>
            <person name="Zhang S."/>
            <person name="Jiang F."/>
            <person name="Zhang X."/>
            <person name="Ren Y."/>
            <person name="Wang B."/>
            <person name="Wang S."/>
            <person name="Lu Y."/>
            <person name="Wu K."/>
            <person name="Fan W."/>
            <person name="Wang G."/>
        </authorList>
    </citation>
    <scope>NUCLEOTIDE SEQUENCE</scope>
    <source>
        <strain evidence="2">12Hb</strain>
    </source>
</reference>
<comment type="caution">
    <text evidence="2">The sequence shown here is derived from an EMBL/GenBank/DDBJ whole genome shotgun (WGS) entry which is preliminary data.</text>
</comment>
<feature type="region of interest" description="Disordered" evidence="1">
    <location>
        <begin position="1"/>
        <end position="39"/>
    </location>
</feature>
<evidence type="ECO:0000313" key="3">
    <source>
        <dbReference type="Proteomes" id="UP000466442"/>
    </source>
</evidence>
<name>A0A8S9XGW3_APOLU</name>
<keyword evidence="3" id="KW-1185">Reference proteome</keyword>
<protein>
    <submittedName>
        <fullName evidence="2">Uncharacterized protein</fullName>
    </submittedName>
</protein>
<dbReference type="Proteomes" id="UP000466442">
    <property type="component" value="Unassembled WGS sequence"/>
</dbReference>
<dbReference type="AlphaFoldDB" id="A0A8S9XGW3"/>
<organism evidence="2 3">
    <name type="scientific">Apolygus lucorum</name>
    <name type="common">Small green plant bug</name>
    <name type="synonym">Lygocoris lucorum</name>
    <dbReference type="NCBI Taxonomy" id="248454"/>
    <lineage>
        <taxon>Eukaryota</taxon>
        <taxon>Metazoa</taxon>
        <taxon>Ecdysozoa</taxon>
        <taxon>Arthropoda</taxon>
        <taxon>Hexapoda</taxon>
        <taxon>Insecta</taxon>
        <taxon>Pterygota</taxon>
        <taxon>Neoptera</taxon>
        <taxon>Paraneoptera</taxon>
        <taxon>Hemiptera</taxon>
        <taxon>Heteroptera</taxon>
        <taxon>Panheteroptera</taxon>
        <taxon>Cimicomorpha</taxon>
        <taxon>Miridae</taxon>
        <taxon>Mirini</taxon>
        <taxon>Apolygus</taxon>
    </lineage>
</organism>